<dbReference type="Pfam" id="PF11807">
    <property type="entry name" value="UstYa"/>
    <property type="match status" value="1"/>
</dbReference>
<dbReference type="GO" id="GO:0043386">
    <property type="term" value="P:mycotoxin biosynthetic process"/>
    <property type="evidence" value="ECO:0007669"/>
    <property type="project" value="InterPro"/>
</dbReference>
<dbReference type="Proteomes" id="UP000829685">
    <property type="component" value="Unassembled WGS sequence"/>
</dbReference>
<sequence>MSESTPFKTNYDSEHEPSRYSLDELPRPRASLPKWETRDISLLISIIGNVLISFTVVILFLSRKTQHLSPDGHAQDTVNPLIPPGVEQEVLMPVTYGWAYHAETVEQMDEVDRNWNLINEDVGAVSMLHEDYARWGVSPSTVLDPSDPSKGIHMMRGYHSLHCLKVIRHTMQQLVKREPLDVRFGHSMHCLGSLLQDAICYADNSFPLRGEKNDGEFQYLRKYRNWAALSKWAGF</sequence>
<keyword evidence="3" id="KW-1133">Transmembrane helix</keyword>
<gene>
    <name evidence="4" type="ORF">JX265_007334</name>
</gene>
<keyword evidence="5" id="KW-1185">Reference proteome</keyword>
<comment type="similarity">
    <text evidence="1">Belongs to the ustYa family.</text>
</comment>
<organism evidence="4 5">
    <name type="scientific">Neoarthrinium moseri</name>
    <dbReference type="NCBI Taxonomy" id="1658444"/>
    <lineage>
        <taxon>Eukaryota</taxon>
        <taxon>Fungi</taxon>
        <taxon>Dikarya</taxon>
        <taxon>Ascomycota</taxon>
        <taxon>Pezizomycotina</taxon>
        <taxon>Sordariomycetes</taxon>
        <taxon>Xylariomycetidae</taxon>
        <taxon>Amphisphaeriales</taxon>
        <taxon>Apiosporaceae</taxon>
        <taxon>Neoarthrinium</taxon>
    </lineage>
</organism>
<evidence type="ECO:0000256" key="2">
    <source>
        <dbReference type="SAM" id="MobiDB-lite"/>
    </source>
</evidence>
<name>A0A9P9WKJ6_9PEZI</name>
<evidence type="ECO:0000313" key="4">
    <source>
        <dbReference type="EMBL" id="KAI1867532.1"/>
    </source>
</evidence>
<dbReference type="PANTHER" id="PTHR33365">
    <property type="entry name" value="YALI0B05434P"/>
    <property type="match status" value="1"/>
</dbReference>
<reference evidence="4" key="1">
    <citation type="submission" date="2021-03" db="EMBL/GenBank/DDBJ databases">
        <title>Revisited historic fungal species revealed as producer of novel bioactive compounds through whole genome sequencing and comparative genomics.</title>
        <authorList>
            <person name="Vignolle G.A."/>
            <person name="Hochenegger N."/>
            <person name="Mach R.L."/>
            <person name="Mach-Aigner A.R."/>
            <person name="Javad Rahimi M."/>
            <person name="Salim K.A."/>
            <person name="Chan C.M."/>
            <person name="Lim L.B.L."/>
            <person name="Cai F."/>
            <person name="Druzhinina I.S."/>
            <person name="U'Ren J.M."/>
            <person name="Derntl C."/>
        </authorList>
    </citation>
    <scope>NUCLEOTIDE SEQUENCE</scope>
    <source>
        <strain evidence="4">TUCIM 5799</strain>
    </source>
</reference>
<dbReference type="PANTHER" id="PTHR33365:SF6">
    <property type="entry name" value="OXIDASE USTYA"/>
    <property type="match status" value="1"/>
</dbReference>
<dbReference type="InterPro" id="IPR021765">
    <property type="entry name" value="UstYa-like"/>
</dbReference>
<protein>
    <submittedName>
        <fullName evidence="4">Uncharacterized protein</fullName>
    </submittedName>
</protein>
<comment type="caution">
    <text evidence="4">The sequence shown here is derived from an EMBL/GenBank/DDBJ whole genome shotgun (WGS) entry which is preliminary data.</text>
</comment>
<accession>A0A9P9WKJ6</accession>
<evidence type="ECO:0000313" key="5">
    <source>
        <dbReference type="Proteomes" id="UP000829685"/>
    </source>
</evidence>
<evidence type="ECO:0000256" key="3">
    <source>
        <dbReference type="SAM" id="Phobius"/>
    </source>
</evidence>
<feature type="compositionally biased region" description="Basic and acidic residues" evidence="2">
    <location>
        <begin position="11"/>
        <end position="23"/>
    </location>
</feature>
<keyword evidence="3" id="KW-0812">Transmembrane</keyword>
<dbReference type="AlphaFoldDB" id="A0A9P9WKJ6"/>
<evidence type="ECO:0000256" key="1">
    <source>
        <dbReference type="ARBA" id="ARBA00035112"/>
    </source>
</evidence>
<dbReference type="EMBL" id="JAFIMR010000018">
    <property type="protein sequence ID" value="KAI1867532.1"/>
    <property type="molecule type" value="Genomic_DNA"/>
</dbReference>
<feature type="transmembrane region" description="Helical" evidence="3">
    <location>
        <begin position="40"/>
        <end position="61"/>
    </location>
</feature>
<feature type="region of interest" description="Disordered" evidence="2">
    <location>
        <begin position="1"/>
        <end position="23"/>
    </location>
</feature>
<proteinExistence type="inferred from homology"/>
<feature type="compositionally biased region" description="Polar residues" evidence="2">
    <location>
        <begin position="1"/>
        <end position="10"/>
    </location>
</feature>
<keyword evidence="3" id="KW-0472">Membrane</keyword>